<dbReference type="InterPro" id="IPR011006">
    <property type="entry name" value="CheY-like_superfamily"/>
</dbReference>
<dbReference type="SMART" id="SM00387">
    <property type="entry name" value="HATPase_c"/>
    <property type="match status" value="1"/>
</dbReference>
<dbReference type="EC" id="2.7.13.3" evidence="3"/>
<dbReference type="Pfam" id="PF02518">
    <property type="entry name" value="HATPase_c"/>
    <property type="match status" value="1"/>
</dbReference>
<dbReference type="Pfam" id="PF00072">
    <property type="entry name" value="Response_reg"/>
    <property type="match status" value="1"/>
</dbReference>
<comment type="catalytic activity">
    <reaction evidence="1">
        <text>ATP + protein L-histidine = ADP + protein N-phospho-L-histidine.</text>
        <dbReference type="EC" id="2.7.13.3"/>
    </reaction>
</comment>
<dbReference type="InterPro" id="IPR036890">
    <property type="entry name" value="HATPase_C_sf"/>
</dbReference>
<dbReference type="PRINTS" id="PR00344">
    <property type="entry name" value="BCTRLSENSOR"/>
</dbReference>
<dbReference type="GO" id="GO:0000155">
    <property type="term" value="F:phosphorelay sensor kinase activity"/>
    <property type="evidence" value="ECO:0007669"/>
    <property type="project" value="InterPro"/>
</dbReference>
<evidence type="ECO:0000256" key="8">
    <source>
        <dbReference type="ARBA" id="ARBA00022777"/>
    </source>
</evidence>
<evidence type="ECO:0000256" key="3">
    <source>
        <dbReference type="ARBA" id="ARBA00012438"/>
    </source>
</evidence>
<dbReference type="InterPro" id="IPR036097">
    <property type="entry name" value="HisK_dim/P_sf"/>
</dbReference>
<keyword evidence="7" id="KW-0547">Nucleotide-binding</keyword>
<evidence type="ECO:0000256" key="6">
    <source>
        <dbReference type="ARBA" id="ARBA00022679"/>
    </source>
</evidence>
<comment type="subcellular location">
    <subcellularLocation>
        <location evidence="2">Cell membrane</location>
    </subcellularLocation>
</comment>
<dbReference type="InterPro" id="IPR001789">
    <property type="entry name" value="Sig_transdc_resp-reg_receiver"/>
</dbReference>
<dbReference type="FunFam" id="3.30.565.10:FF:000023">
    <property type="entry name" value="PAS domain-containing sensor histidine kinase"/>
    <property type="match status" value="1"/>
</dbReference>
<evidence type="ECO:0000256" key="1">
    <source>
        <dbReference type="ARBA" id="ARBA00000085"/>
    </source>
</evidence>
<dbReference type="PANTHER" id="PTHR43547">
    <property type="entry name" value="TWO-COMPONENT HISTIDINE KINASE"/>
    <property type="match status" value="1"/>
</dbReference>
<dbReference type="Gene3D" id="1.10.287.130">
    <property type="match status" value="1"/>
</dbReference>
<evidence type="ECO:0000256" key="10">
    <source>
        <dbReference type="ARBA" id="ARBA00023012"/>
    </source>
</evidence>
<dbReference type="SUPFAM" id="SSF55874">
    <property type="entry name" value="ATPase domain of HSP90 chaperone/DNA topoisomerase II/histidine kinase"/>
    <property type="match status" value="1"/>
</dbReference>
<dbReference type="SUPFAM" id="SSF47384">
    <property type="entry name" value="Homodimeric domain of signal transducing histidine kinase"/>
    <property type="match status" value="1"/>
</dbReference>
<evidence type="ECO:0000256" key="9">
    <source>
        <dbReference type="ARBA" id="ARBA00022840"/>
    </source>
</evidence>
<evidence type="ECO:0000256" key="2">
    <source>
        <dbReference type="ARBA" id="ARBA00004236"/>
    </source>
</evidence>
<reference evidence="15 16" key="1">
    <citation type="submission" date="2017-10" db="EMBL/GenBank/DDBJ databases">
        <title>Novel microbial diversity and functional potential in the marine mammal oral microbiome.</title>
        <authorList>
            <person name="Dudek N.K."/>
            <person name="Sun C.L."/>
            <person name="Burstein D."/>
            <person name="Kantor R.S."/>
            <person name="Aliaga Goltsman D.S."/>
            <person name="Bik E.M."/>
            <person name="Thomas B.C."/>
            <person name="Banfield J.F."/>
            <person name="Relman D.A."/>
        </authorList>
    </citation>
    <scope>NUCLEOTIDE SEQUENCE [LARGE SCALE GENOMIC DNA]</scope>
    <source>
        <strain evidence="15">DOLJORAL78_47_16</strain>
    </source>
</reference>
<proteinExistence type="predicted"/>
<evidence type="ECO:0000256" key="12">
    <source>
        <dbReference type="PROSITE-ProRule" id="PRU00169"/>
    </source>
</evidence>
<comment type="caution">
    <text evidence="15">The sequence shown here is derived from an EMBL/GenBank/DDBJ whole genome shotgun (WGS) entry which is preliminary data.</text>
</comment>
<evidence type="ECO:0000259" key="13">
    <source>
        <dbReference type="PROSITE" id="PS50109"/>
    </source>
</evidence>
<dbReference type="SMART" id="SM00448">
    <property type="entry name" value="REC"/>
    <property type="match status" value="1"/>
</dbReference>
<keyword evidence="9" id="KW-0067">ATP-binding</keyword>
<dbReference type="InterPro" id="IPR005467">
    <property type="entry name" value="His_kinase_dom"/>
</dbReference>
<dbReference type="GO" id="GO:0005524">
    <property type="term" value="F:ATP binding"/>
    <property type="evidence" value="ECO:0007669"/>
    <property type="project" value="UniProtKB-KW"/>
</dbReference>
<dbReference type="EMBL" id="PDSK01000096">
    <property type="protein sequence ID" value="PIE33617.1"/>
    <property type="molecule type" value="Genomic_DNA"/>
</dbReference>
<name>A0A2G6KD79_9BACT</name>
<dbReference type="Gene3D" id="3.40.50.2300">
    <property type="match status" value="1"/>
</dbReference>
<feature type="domain" description="Histidine kinase" evidence="13">
    <location>
        <begin position="169"/>
        <end position="387"/>
    </location>
</feature>
<evidence type="ECO:0000256" key="5">
    <source>
        <dbReference type="ARBA" id="ARBA00022553"/>
    </source>
</evidence>
<dbReference type="InterPro" id="IPR003594">
    <property type="entry name" value="HATPase_dom"/>
</dbReference>
<dbReference type="AlphaFoldDB" id="A0A2G6KD79"/>
<evidence type="ECO:0000313" key="16">
    <source>
        <dbReference type="Proteomes" id="UP000230821"/>
    </source>
</evidence>
<dbReference type="Gene3D" id="3.30.565.10">
    <property type="entry name" value="Histidine kinase-like ATPase, C-terminal domain"/>
    <property type="match status" value="1"/>
</dbReference>
<keyword evidence="4" id="KW-1003">Cell membrane</keyword>
<keyword evidence="8" id="KW-0418">Kinase</keyword>
<protein>
    <recommendedName>
        <fullName evidence="3">histidine kinase</fullName>
        <ecNumber evidence="3">2.7.13.3</ecNumber>
    </recommendedName>
</protein>
<gene>
    <name evidence="15" type="ORF">CSA56_10905</name>
</gene>
<evidence type="ECO:0000256" key="11">
    <source>
        <dbReference type="ARBA" id="ARBA00023136"/>
    </source>
</evidence>
<dbReference type="PROSITE" id="PS50109">
    <property type="entry name" value="HIS_KIN"/>
    <property type="match status" value="1"/>
</dbReference>
<sequence length="393" mass="44753">MKTDHSKKSTILVVDDELSNLTLFVEYLKQFHYQAITLQNGKNAVEQSKLLQPDLIILDVMMPDLDGFQVCTELKADEETKDIPVMFMTGLTNTDHKIKGFEVGAVDYIIKPFLPKEFIARIQTHITFRQQQKQLQQQNIRFQEQHTLIEQQRRQLKDLNLRKDKFISLVSQDLQQPFSGIFINTERIRQAVEQQRYGKLPEITHQLQTAVENYQVLLENLLNWAQLQQDLLKFQPQPVDLHLIISKHLALFRAKAEQKQISLRTSNQQRTMAYADVKMLDIIVQNLLSNAIKFTPEGGTVDIAVAVDEDTVSVSVSDTGIGIEAAAFPKLFRIDMKYQRSGTLEETGTGLGLTLCKACVEKHGGQIEFTSELGKGSTFTFTLPHQHPGTSEE</sequence>
<keyword evidence="11" id="KW-0472">Membrane</keyword>
<evidence type="ECO:0000313" key="15">
    <source>
        <dbReference type="EMBL" id="PIE33617.1"/>
    </source>
</evidence>
<evidence type="ECO:0000259" key="14">
    <source>
        <dbReference type="PROSITE" id="PS50110"/>
    </source>
</evidence>
<dbReference type="PROSITE" id="PS50110">
    <property type="entry name" value="RESPONSE_REGULATORY"/>
    <property type="match status" value="1"/>
</dbReference>
<dbReference type="GO" id="GO:0005886">
    <property type="term" value="C:plasma membrane"/>
    <property type="evidence" value="ECO:0007669"/>
    <property type="project" value="UniProtKB-SubCell"/>
</dbReference>
<feature type="domain" description="Response regulatory" evidence="14">
    <location>
        <begin position="10"/>
        <end position="126"/>
    </location>
</feature>
<evidence type="ECO:0000256" key="7">
    <source>
        <dbReference type="ARBA" id="ARBA00022741"/>
    </source>
</evidence>
<dbReference type="PANTHER" id="PTHR43547:SF2">
    <property type="entry name" value="HYBRID SIGNAL TRANSDUCTION HISTIDINE KINASE C"/>
    <property type="match status" value="1"/>
</dbReference>
<dbReference type="Proteomes" id="UP000230821">
    <property type="component" value="Unassembled WGS sequence"/>
</dbReference>
<feature type="modified residue" description="4-aspartylphosphate" evidence="12">
    <location>
        <position position="59"/>
    </location>
</feature>
<dbReference type="CDD" id="cd19920">
    <property type="entry name" value="REC_PA4781-like"/>
    <property type="match status" value="1"/>
</dbReference>
<dbReference type="InterPro" id="IPR004358">
    <property type="entry name" value="Sig_transdc_His_kin-like_C"/>
</dbReference>
<organism evidence="15 16">
    <name type="scientific">candidate division KSB3 bacterium</name>
    <dbReference type="NCBI Taxonomy" id="2044937"/>
    <lineage>
        <taxon>Bacteria</taxon>
        <taxon>candidate division KSB3</taxon>
    </lineage>
</organism>
<dbReference type="SUPFAM" id="SSF52172">
    <property type="entry name" value="CheY-like"/>
    <property type="match status" value="1"/>
</dbReference>
<keyword evidence="5 12" id="KW-0597">Phosphoprotein</keyword>
<keyword evidence="10" id="KW-0902">Two-component regulatory system</keyword>
<accession>A0A2G6KD79</accession>
<keyword evidence="6" id="KW-0808">Transferase</keyword>
<evidence type="ECO:0000256" key="4">
    <source>
        <dbReference type="ARBA" id="ARBA00022475"/>
    </source>
</evidence>